<gene>
    <name evidence="5" type="ORF">MJAP1_000778</name>
</gene>
<comment type="similarity">
    <text evidence="2">Belongs to the NUP186/NUP192/NUP205 family.</text>
</comment>
<evidence type="ECO:0000256" key="1">
    <source>
        <dbReference type="ARBA" id="ARBA00004123"/>
    </source>
</evidence>
<organism evidence="5 6">
    <name type="scientific">Malassezia japonica</name>
    <dbReference type="NCBI Taxonomy" id="223818"/>
    <lineage>
        <taxon>Eukaryota</taxon>
        <taxon>Fungi</taxon>
        <taxon>Dikarya</taxon>
        <taxon>Basidiomycota</taxon>
        <taxon>Ustilaginomycotina</taxon>
        <taxon>Malasseziomycetes</taxon>
        <taxon>Malasseziales</taxon>
        <taxon>Malasseziaceae</taxon>
        <taxon>Malassezia</taxon>
    </lineage>
</organism>
<dbReference type="GeneID" id="85224427"/>
<evidence type="ECO:0000256" key="3">
    <source>
        <dbReference type="ARBA" id="ARBA00022448"/>
    </source>
</evidence>
<evidence type="ECO:0000313" key="5">
    <source>
        <dbReference type="EMBL" id="WFD37831.1"/>
    </source>
</evidence>
<sequence length="1903" mass="203831">MAAGARDLAVFQPGRFEALYGVIQGVAEAAPRGAVGATDWYIHLERNRAALGSLGAVRPKSDAERREISQGKIVLDGHAQTLNADYVAQTLLLSDALGVSEVYAASLLQEGIAASARWARTPTEVAVLLYYREKLAVLACLKELAQCAYTLCLSSDADVLRQGIRMGRFVDSLLGEHATLVATLLDEVQAMEKERASVQSALQSAAGPTRLGDEIQLERLAWLTQAEQELGHILYLLALARRIAPSGLQRILDAAEKTELAKASSAMPLYLLTALLATLDTTPDNAAEWLARHAAAPLYTTEALWGDVSFLKNVHGRLTKTWPCEGLRRVLLLQWSLFLLEAMQQSSAIATQLGVSLDDVHALAHEALAPHDEHTALLFLLLRVLLFKHAPGDALDEDAASARALRAVDAEFQEHVLQQVEHLLLNTTSTLLPLLRKLQRAEEDAAFAAMRGARPGAPPPHRRYDIEALFDLIALLCADRPESGLPFWLGADRRLSRFLHWALDLREPGQQRALLDMLAALATGEQCAGHCNAFLEDAAGGERRLATWARLFDWIAHYVELFRTRGGSMPPEEMVLLRAFLRVLATVVRYSAAARDSLYLNSAYAPLARLFGLYACPVPVDLKAGILEALGAFAVQHHHASSSKILAELWDRLQQSGVVKAQKDGAAPAVYELESVEAAHFRYPGSTELVRFLTAILPASTSAGRAAALVSAAGHASAVGLPAPPPLVHSSAPYVAYVVDEVFLKASSRMYATPAERWEVSAACLDFMEHCLAQFPLAALLEEHVDHAALTALVRHPGFALVQRILSGTPLLRELFFFLAPDANSAGFEAVNGDRAQSPAFAHAVEQTLRIVLHIFRVQHVFLHLLLPALGDAGGALATAAGTSTAYIPLDVHLLHSHHVVVQIALYANCTHETIAYLGVRALAALARSATFQATDQFGTLRQRHALNRLVGIVEMTGETERVRGGLLAWLESAAPDVDVDADALTVPDGECVGHIQHAILDLLLENTGSSAAAPNLAHLLLGFDGEDLGPQSALLRTLLALVDSDGLAERVPMLAERVYAVLEQLCVAPYSSGATLRFLRAHDFFAAHLARLALRPSPIGGQVRGALVLTSGEAVQASAGSVLAWMRTDAHVLRLAALEVHALALNGQASRAAPLVRALLGVDADAELVQVLGVVRALWTDDREALADAITLTTPAALVAAQPEDAASGARVYDLSAVAQLLLAESGPKRSAEEHGQWLDQAKLVLQWAAAQNTRRSVGYARRGVLEAWREALGIVLAQGLALLPETRAPLLVDVLHASLPLLGTDGEEDARLAEISASGVLALLRALETHGDAPRMVGAAPDRVLSILRALLDAVLRPGTSAAARMDLYLALVCFTQMVGDGESALAQRTHGLLAAHAERLLDVLARDALDGAEVGQTVALTTLAHLVRYEPNAKRVPLGELLVQRGYLRSLVLHLQTLDVPLQEVLSPDPTSLNAQYVYEALLSFLSRVAQTRSGAQQLLDAHLFKVLARVDFVSLRPDANATHDALDDTGFLPAVAERYAALLTPLLQVVLGVLEHTQPTHARGPSPFTANAARQQALALLLAHQDAVLAALRSAAHPQAGVADAEQAALLVTILSSVLPAAEGHALDAMHTAVLTLAATYIGTPPASLLAPQTPLEREDAALFAPTLGGLLHYDVEPQTRASVFDAQAIRVVHRVVRALAQYLERASQGTTRAALVPTLRAARADGAARVVAAPTLGAAIAALGTQLTALTGVLQSWERVHAVLQSPESVRADEWSEIARDGLGDESPDARPAALRGLATVATQLRGDLEARLDTVEMLLVLLVRHLRLFLQPPRSPVDAPPSAAEPAALKEHAAPLLLPMVEKMELLTMPTSLADAQEHATFLQMAARTLAELLFRS</sequence>
<accession>A0AAF0JEE8</accession>
<dbReference type="InterPro" id="IPR021827">
    <property type="entry name" value="Nup186/Nup192/Nup205"/>
</dbReference>
<dbReference type="Proteomes" id="UP001217754">
    <property type="component" value="Chromosome 1"/>
</dbReference>
<proteinExistence type="inferred from homology"/>
<dbReference type="GO" id="GO:0044611">
    <property type="term" value="C:nuclear pore inner ring"/>
    <property type="evidence" value="ECO:0007669"/>
    <property type="project" value="TreeGrafter"/>
</dbReference>
<dbReference type="RefSeq" id="XP_060120728.1">
    <property type="nucleotide sequence ID" value="XM_060264745.1"/>
</dbReference>
<keyword evidence="6" id="KW-1185">Reference proteome</keyword>
<protein>
    <recommendedName>
        <fullName evidence="7">Nucleoporin</fullName>
    </recommendedName>
</protein>
<dbReference type="PANTHER" id="PTHR31344:SF0">
    <property type="entry name" value="NUCLEAR PORE COMPLEX PROTEIN NUP205"/>
    <property type="match status" value="1"/>
</dbReference>
<name>A0AAF0JEE8_9BASI</name>
<dbReference type="GO" id="GO:0006999">
    <property type="term" value="P:nuclear pore organization"/>
    <property type="evidence" value="ECO:0007669"/>
    <property type="project" value="TreeGrafter"/>
</dbReference>
<reference evidence="5" key="1">
    <citation type="submission" date="2023-03" db="EMBL/GenBank/DDBJ databases">
        <title>Mating type loci evolution in Malassezia.</title>
        <authorList>
            <person name="Coelho M.A."/>
        </authorList>
    </citation>
    <scope>NUCLEOTIDE SEQUENCE</scope>
    <source>
        <strain evidence="5">CBS 9431</strain>
    </source>
</reference>
<evidence type="ECO:0000313" key="6">
    <source>
        <dbReference type="Proteomes" id="UP001217754"/>
    </source>
</evidence>
<dbReference type="GO" id="GO:0017056">
    <property type="term" value="F:structural constituent of nuclear pore"/>
    <property type="evidence" value="ECO:0007669"/>
    <property type="project" value="TreeGrafter"/>
</dbReference>
<comment type="subcellular location">
    <subcellularLocation>
        <location evidence="1">Nucleus</location>
    </subcellularLocation>
</comment>
<dbReference type="EMBL" id="CP119958">
    <property type="protein sequence ID" value="WFD37831.1"/>
    <property type="molecule type" value="Genomic_DNA"/>
</dbReference>
<keyword evidence="4" id="KW-0539">Nucleus</keyword>
<dbReference type="Pfam" id="PF11894">
    <property type="entry name" value="Nup192"/>
    <property type="match status" value="1"/>
</dbReference>
<evidence type="ECO:0000256" key="4">
    <source>
        <dbReference type="ARBA" id="ARBA00023242"/>
    </source>
</evidence>
<keyword evidence="3" id="KW-0813">Transport</keyword>
<evidence type="ECO:0000256" key="2">
    <source>
        <dbReference type="ARBA" id="ARBA00005892"/>
    </source>
</evidence>
<evidence type="ECO:0008006" key="7">
    <source>
        <dbReference type="Google" id="ProtNLM"/>
    </source>
</evidence>
<dbReference type="PANTHER" id="PTHR31344">
    <property type="entry name" value="NUCLEAR PORE COMPLEX PROTEIN NUP205"/>
    <property type="match status" value="1"/>
</dbReference>